<dbReference type="STRING" id="80876.SAMN05421779_103305"/>
<accession>A0A1N7LFW6</accession>
<gene>
    <name evidence="2" type="ORF">SAMN05421779_103305</name>
</gene>
<proteinExistence type="predicted"/>
<organism evidence="2 3">
    <name type="scientific">Insolitispirillum peregrinum</name>
    <dbReference type="NCBI Taxonomy" id="80876"/>
    <lineage>
        <taxon>Bacteria</taxon>
        <taxon>Pseudomonadati</taxon>
        <taxon>Pseudomonadota</taxon>
        <taxon>Alphaproteobacteria</taxon>
        <taxon>Rhodospirillales</taxon>
        <taxon>Novispirillaceae</taxon>
        <taxon>Insolitispirillum</taxon>
    </lineage>
</organism>
<reference evidence="2 3" key="1">
    <citation type="submission" date="2017-01" db="EMBL/GenBank/DDBJ databases">
        <authorList>
            <person name="Mah S.A."/>
            <person name="Swanson W.J."/>
            <person name="Moy G.W."/>
            <person name="Vacquier V.D."/>
        </authorList>
    </citation>
    <scope>NUCLEOTIDE SEQUENCE [LARGE SCALE GENOMIC DNA]</scope>
    <source>
        <strain evidence="2 3">DSM 11589</strain>
    </source>
</reference>
<protein>
    <submittedName>
        <fullName evidence="2">Uncharacterized protein</fullName>
    </submittedName>
</protein>
<sequence>MGLFGGSSATPTVATITPTKAASMADSAVQDAYAASRKRYSAAGTNTTVLTSGSGASGATTTGGKTLLGQ</sequence>
<dbReference type="EMBL" id="FTOA01000003">
    <property type="protein sequence ID" value="SIS72722.1"/>
    <property type="molecule type" value="Genomic_DNA"/>
</dbReference>
<dbReference type="AlphaFoldDB" id="A0A1N7LFW6"/>
<dbReference type="Proteomes" id="UP000185678">
    <property type="component" value="Unassembled WGS sequence"/>
</dbReference>
<feature type="region of interest" description="Disordered" evidence="1">
    <location>
        <begin position="44"/>
        <end position="70"/>
    </location>
</feature>
<dbReference type="RefSeq" id="WP_076399921.1">
    <property type="nucleotide sequence ID" value="NZ_FTOA01000003.1"/>
</dbReference>
<name>A0A1N7LFW6_9PROT</name>
<keyword evidence="3" id="KW-1185">Reference proteome</keyword>
<evidence type="ECO:0000256" key="1">
    <source>
        <dbReference type="SAM" id="MobiDB-lite"/>
    </source>
</evidence>
<evidence type="ECO:0000313" key="3">
    <source>
        <dbReference type="Proteomes" id="UP000185678"/>
    </source>
</evidence>
<evidence type="ECO:0000313" key="2">
    <source>
        <dbReference type="EMBL" id="SIS72722.1"/>
    </source>
</evidence>